<evidence type="ECO:0000313" key="1">
    <source>
        <dbReference type="EMBL" id="ACD83608.1"/>
    </source>
</evidence>
<reference evidence="1 2" key="1">
    <citation type="journal article" date="2008" name="Biol. Direct">
        <title>Complete genome sequence of the extremely acidophilic methanotroph isolate V4, Methylacidiphilum infernorum, a representative of the bacterial phylum Verrucomicrobia.</title>
        <authorList>
            <person name="Hou S."/>
            <person name="Makarova K.S."/>
            <person name="Saw J.H."/>
            <person name="Senin P."/>
            <person name="Ly B.V."/>
            <person name="Zhou Z."/>
            <person name="Ren Y."/>
            <person name="Wang J."/>
            <person name="Galperin M.Y."/>
            <person name="Omelchenko M.V."/>
            <person name="Wolf Y.I."/>
            <person name="Yutin N."/>
            <person name="Koonin E.V."/>
            <person name="Stott M.B."/>
            <person name="Mountain B.W."/>
            <person name="Crowe M.A."/>
            <person name="Smirnova A.V."/>
            <person name="Dunfield P.F."/>
            <person name="Feng L."/>
            <person name="Wang L."/>
            <person name="Alam M."/>
        </authorList>
    </citation>
    <scope>NUCLEOTIDE SEQUENCE [LARGE SCALE GENOMIC DNA]</scope>
    <source>
        <strain evidence="2">Isolate V4</strain>
    </source>
</reference>
<protein>
    <submittedName>
        <fullName evidence="1">Uncharacterized protein</fullName>
    </submittedName>
</protein>
<dbReference type="AlphaFoldDB" id="B3DWA5"/>
<dbReference type="HOGENOM" id="CLU_3382675_0_0_0"/>
<dbReference type="Proteomes" id="UP000009149">
    <property type="component" value="Chromosome"/>
</dbReference>
<dbReference type="STRING" id="481448.Minf_1554"/>
<dbReference type="KEGG" id="min:Minf_1554"/>
<accession>B3DWA5</accession>
<name>B3DWA5_METI4</name>
<proteinExistence type="predicted"/>
<gene>
    <name evidence="1" type="ordered locus">Minf_1554</name>
</gene>
<sequence length="33" mass="3874">MKVSLILARLSSNQFLRILDRKVSKERLQETVT</sequence>
<dbReference type="EMBL" id="CP000975">
    <property type="protein sequence ID" value="ACD83608.1"/>
    <property type="molecule type" value="Genomic_DNA"/>
</dbReference>
<organism evidence="1 2">
    <name type="scientific">Methylacidiphilum infernorum (isolate V4)</name>
    <name type="common">Methylokorus infernorum (strain V4)</name>
    <dbReference type="NCBI Taxonomy" id="481448"/>
    <lineage>
        <taxon>Bacteria</taxon>
        <taxon>Pseudomonadati</taxon>
        <taxon>Verrucomicrobiota</taxon>
        <taxon>Methylacidiphilae</taxon>
        <taxon>Methylacidiphilales</taxon>
        <taxon>Methylacidiphilaceae</taxon>
        <taxon>Methylacidiphilum (ex Ratnadevi et al. 2023)</taxon>
    </lineage>
</organism>
<evidence type="ECO:0000313" key="2">
    <source>
        <dbReference type="Proteomes" id="UP000009149"/>
    </source>
</evidence>